<dbReference type="EMBL" id="CM023486">
    <property type="protein sequence ID" value="KAH6927441.1"/>
    <property type="molecule type" value="Genomic_DNA"/>
</dbReference>
<comment type="caution">
    <text evidence="1">The sequence shown here is derived from an EMBL/GenBank/DDBJ whole genome shotgun (WGS) entry which is preliminary data.</text>
</comment>
<protein>
    <submittedName>
        <fullName evidence="1">Uncharacterized protein</fullName>
    </submittedName>
</protein>
<name>A0ACB7S0K9_HYAAI</name>
<evidence type="ECO:0000313" key="2">
    <source>
        <dbReference type="Proteomes" id="UP000821845"/>
    </source>
</evidence>
<accession>A0ACB7S0K9</accession>
<dbReference type="Proteomes" id="UP000821845">
    <property type="component" value="Chromosome 6"/>
</dbReference>
<gene>
    <name evidence="1" type="ORF">HPB50_003476</name>
</gene>
<reference evidence="1" key="1">
    <citation type="submission" date="2020-05" db="EMBL/GenBank/DDBJ databases">
        <title>Large-scale comparative analyses of tick genomes elucidate their genetic diversity and vector capacities.</title>
        <authorList>
            <person name="Jia N."/>
            <person name="Wang J."/>
            <person name="Shi W."/>
            <person name="Du L."/>
            <person name="Sun Y."/>
            <person name="Zhan W."/>
            <person name="Jiang J."/>
            <person name="Wang Q."/>
            <person name="Zhang B."/>
            <person name="Ji P."/>
            <person name="Sakyi L.B."/>
            <person name="Cui X."/>
            <person name="Yuan T."/>
            <person name="Jiang B."/>
            <person name="Yang W."/>
            <person name="Lam T.T.-Y."/>
            <person name="Chang Q."/>
            <person name="Ding S."/>
            <person name="Wang X."/>
            <person name="Zhu J."/>
            <person name="Ruan X."/>
            <person name="Zhao L."/>
            <person name="Wei J."/>
            <person name="Que T."/>
            <person name="Du C."/>
            <person name="Cheng J."/>
            <person name="Dai P."/>
            <person name="Han X."/>
            <person name="Huang E."/>
            <person name="Gao Y."/>
            <person name="Liu J."/>
            <person name="Shao H."/>
            <person name="Ye R."/>
            <person name="Li L."/>
            <person name="Wei W."/>
            <person name="Wang X."/>
            <person name="Wang C."/>
            <person name="Yang T."/>
            <person name="Huo Q."/>
            <person name="Li W."/>
            <person name="Guo W."/>
            <person name="Chen H."/>
            <person name="Zhou L."/>
            <person name="Ni X."/>
            <person name="Tian J."/>
            <person name="Zhou Y."/>
            <person name="Sheng Y."/>
            <person name="Liu T."/>
            <person name="Pan Y."/>
            <person name="Xia L."/>
            <person name="Li J."/>
            <person name="Zhao F."/>
            <person name="Cao W."/>
        </authorList>
    </citation>
    <scope>NUCLEOTIDE SEQUENCE</scope>
    <source>
        <strain evidence="1">Hyas-2018</strain>
    </source>
</reference>
<organism evidence="1 2">
    <name type="scientific">Hyalomma asiaticum</name>
    <name type="common">Tick</name>
    <dbReference type="NCBI Taxonomy" id="266040"/>
    <lineage>
        <taxon>Eukaryota</taxon>
        <taxon>Metazoa</taxon>
        <taxon>Ecdysozoa</taxon>
        <taxon>Arthropoda</taxon>
        <taxon>Chelicerata</taxon>
        <taxon>Arachnida</taxon>
        <taxon>Acari</taxon>
        <taxon>Parasitiformes</taxon>
        <taxon>Ixodida</taxon>
        <taxon>Ixodoidea</taxon>
        <taxon>Ixodidae</taxon>
        <taxon>Hyalomminae</taxon>
        <taxon>Hyalomma</taxon>
    </lineage>
</organism>
<proteinExistence type="predicted"/>
<evidence type="ECO:0000313" key="1">
    <source>
        <dbReference type="EMBL" id="KAH6927441.1"/>
    </source>
</evidence>
<keyword evidence="2" id="KW-1185">Reference proteome</keyword>
<sequence length="745" mass="81284">MTAHDFEKRRVAECNQGEFVMSDNGAPQLYLEDPLEKRKKRHKRRGRRGNVSQPGIPSPWPTPADWFSASSEKIVNPLMADQQGQTISAYEARSRDSLQQPPSTIEVLGPFEAATSTPSGPVASYMATPRESAREGDEAAESPFSRAPRQMSLWGLLTYDASRTFAAATTYDNTAQQIAACDLMAAQASYRALMLVCTQMSLGILVMHYVSMITLAAPVDHWCKAPRELGNISTKEWKSTGIPLEADGTLSQCYAYAIAAAPVKTATMTITGSYNEAASRRHRVPCNEWDYDVDHDVRTVVSEWNLVCDYGWIPTAAFTYDHLGGLAPVPFLGQMADRFGRRPAIFASVIVLLAADITTVFTRSLVAFFAARMFAGASSNALALVFLVMLHEVAGGQARHEYVWAAFLAPVLTSLLPSLAAGTVLDRRLLSLVMLSAASLLVPSFYFVGESAQWLKMTCKKPGVERPAYTTSRATSIVPNAAADYGRRRQCQAKQRRLRGFTAIDLLAEKEYRVKTLVLSYLFVLLFAGLHVAFVGTASGLPSSSDATLHDSNKLLLQLVSRSLSLFASDRLLRMQSRREALILALGTVLVTGWAKYAARRIAPRDDHGDPPLVVIVMGELLLDAIFVALVLLCTCTLAAYQTEVRATGLCTVYFSGGIGATLSLILADLESVQLVGGTVAVLAAISATAHLPEPADYEFYLAQIQAHEFERKSDYSVPSSAPSKHDQHNDPRRIVPKTERAGSQ</sequence>